<evidence type="ECO:0000259" key="8">
    <source>
        <dbReference type="Pfam" id="PF00266"/>
    </source>
</evidence>
<dbReference type="Proteomes" id="UP000000391">
    <property type="component" value="Chromosome"/>
</dbReference>
<name>D7EBR3_METEZ</name>
<evidence type="ECO:0000256" key="5">
    <source>
        <dbReference type="ARBA" id="ARBA00022898"/>
    </source>
</evidence>
<comment type="similarity">
    <text evidence="2">Belongs to the class-V pyridoxal-phosphate-dependent aminotransferase family. Csd subfamily.</text>
</comment>
<dbReference type="InterPro" id="IPR020578">
    <property type="entry name" value="Aminotrans_V_PyrdxlP_BS"/>
</dbReference>
<organism evidence="9 10">
    <name type="scientific">Methanohalobium evestigatum (strain ATCC BAA-1072 / DSM 3721 / NBRC 107634 / OCM 161 / Z-7303)</name>
    <dbReference type="NCBI Taxonomy" id="644295"/>
    <lineage>
        <taxon>Archaea</taxon>
        <taxon>Methanobacteriati</taxon>
        <taxon>Methanobacteriota</taxon>
        <taxon>Stenosarchaea group</taxon>
        <taxon>Methanomicrobia</taxon>
        <taxon>Methanosarcinales</taxon>
        <taxon>Methanosarcinaceae</taxon>
        <taxon>Methanohalobium</taxon>
    </lineage>
</organism>
<reference evidence="9 10" key="1">
    <citation type="submission" date="2010-06" db="EMBL/GenBank/DDBJ databases">
        <title>Complete sequence chromosome of Methanohalobium evestigatum Z-7303.</title>
        <authorList>
            <consortium name="US DOE Joint Genome Institute"/>
            <person name="Lucas S."/>
            <person name="Copeland A."/>
            <person name="Lapidus A."/>
            <person name="Cheng J.-F."/>
            <person name="Bruce D."/>
            <person name="Goodwin L."/>
            <person name="Pitluck S."/>
            <person name="Saunders E."/>
            <person name="Detter J.C."/>
            <person name="Han C."/>
            <person name="Tapia R."/>
            <person name="Land M."/>
            <person name="Hauser L."/>
            <person name="Kyrpides N."/>
            <person name="Mikhailova N."/>
            <person name="Sieprawska-Lupa M."/>
            <person name="Whitman W.B."/>
            <person name="Anderson I."/>
            <person name="Woyke T."/>
        </authorList>
    </citation>
    <scope>NUCLEOTIDE SEQUENCE [LARGE SCALE GENOMIC DNA]</scope>
    <source>
        <strain evidence="10">ATCC BAA-1072 / DSM 3721 / NBRC 107634 / OCM 161 / Z-7303</strain>
    </source>
</reference>
<dbReference type="CDD" id="cd06453">
    <property type="entry name" value="SufS_like"/>
    <property type="match status" value="1"/>
</dbReference>
<accession>D7EBR3</accession>
<dbReference type="GO" id="GO:0031071">
    <property type="term" value="F:cysteine desulfurase activity"/>
    <property type="evidence" value="ECO:0007669"/>
    <property type="project" value="UniProtKB-EC"/>
</dbReference>
<evidence type="ECO:0000313" key="10">
    <source>
        <dbReference type="Proteomes" id="UP000000391"/>
    </source>
</evidence>
<evidence type="ECO:0000256" key="4">
    <source>
        <dbReference type="ARBA" id="ARBA00022679"/>
    </source>
</evidence>
<dbReference type="InterPro" id="IPR015424">
    <property type="entry name" value="PyrdxlP-dep_Trfase"/>
</dbReference>
<dbReference type="InterPro" id="IPR015421">
    <property type="entry name" value="PyrdxlP-dep_Trfase_major"/>
</dbReference>
<dbReference type="PIRSF" id="PIRSF005572">
    <property type="entry name" value="NifS"/>
    <property type="match status" value="1"/>
</dbReference>
<feature type="domain" description="Aminotransferase class V" evidence="8">
    <location>
        <begin position="18"/>
        <end position="381"/>
    </location>
</feature>
<dbReference type="GO" id="GO:0008483">
    <property type="term" value="F:transaminase activity"/>
    <property type="evidence" value="ECO:0007669"/>
    <property type="project" value="UniProtKB-KW"/>
</dbReference>
<protein>
    <recommendedName>
        <fullName evidence="3">cysteine desulfurase</fullName>
        <ecNumber evidence="3">2.8.1.7</ecNumber>
    </recommendedName>
</protein>
<dbReference type="RefSeq" id="WP_013195470.1">
    <property type="nucleotide sequence ID" value="NC_014253.1"/>
</dbReference>
<dbReference type="InterPro" id="IPR016454">
    <property type="entry name" value="Cysteine_dSase"/>
</dbReference>
<evidence type="ECO:0000313" key="9">
    <source>
        <dbReference type="EMBL" id="ADI74905.1"/>
    </source>
</evidence>
<dbReference type="EMBL" id="CP002069">
    <property type="protein sequence ID" value="ADI74905.1"/>
    <property type="molecule type" value="Genomic_DNA"/>
</dbReference>
<dbReference type="InterPro" id="IPR010970">
    <property type="entry name" value="Cys_dSase_SufS"/>
</dbReference>
<dbReference type="GO" id="GO:0006534">
    <property type="term" value="P:cysteine metabolic process"/>
    <property type="evidence" value="ECO:0007669"/>
    <property type="project" value="InterPro"/>
</dbReference>
<dbReference type="InterPro" id="IPR000192">
    <property type="entry name" value="Aminotrans_V_dom"/>
</dbReference>
<evidence type="ECO:0000256" key="7">
    <source>
        <dbReference type="RuleBase" id="RU004504"/>
    </source>
</evidence>
<dbReference type="PANTHER" id="PTHR43586">
    <property type="entry name" value="CYSTEINE DESULFURASE"/>
    <property type="match status" value="1"/>
</dbReference>
<dbReference type="KEGG" id="mev:Metev_2078"/>
<dbReference type="GeneID" id="9347739"/>
<evidence type="ECO:0000256" key="6">
    <source>
        <dbReference type="ARBA" id="ARBA00050776"/>
    </source>
</evidence>
<dbReference type="HOGENOM" id="CLU_003433_2_5_2"/>
<dbReference type="Gene3D" id="3.90.1150.10">
    <property type="entry name" value="Aspartate Aminotransferase, domain 1"/>
    <property type="match status" value="1"/>
</dbReference>
<evidence type="ECO:0000256" key="1">
    <source>
        <dbReference type="ARBA" id="ARBA00001933"/>
    </source>
</evidence>
<dbReference type="PANTHER" id="PTHR43586:SF8">
    <property type="entry name" value="CYSTEINE DESULFURASE 1, CHLOROPLASTIC"/>
    <property type="match status" value="1"/>
</dbReference>
<dbReference type="PROSITE" id="PS00595">
    <property type="entry name" value="AA_TRANSFER_CLASS_5"/>
    <property type="match status" value="1"/>
</dbReference>
<dbReference type="GO" id="GO:0030170">
    <property type="term" value="F:pyridoxal phosphate binding"/>
    <property type="evidence" value="ECO:0007669"/>
    <property type="project" value="InterPro"/>
</dbReference>
<dbReference type="EC" id="2.8.1.7" evidence="3"/>
<keyword evidence="5" id="KW-0663">Pyridoxal phosphate</keyword>
<evidence type="ECO:0000256" key="3">
    <source>
        <dbReference type="ARBA" id="ARBA00012239"/>
    </source>
</evidence>
<keyword evidence="9" id="KW-0032">Aminotransferase</keyword>
<keyword evidence="4 9" id="KW-0808">Transferase</keyword>
<dbReference type="Gene3D" id="3.40.640.10">
    <property type="entry name" value="Type I PLP-dependent aspartate aminotransferase-like (Major domain)"/>
    <property type="match status" value="1"/>
</dbReference>
<gene>
    <name evidence="9" type="ordered locus">Metev_2078</name>
</gene>
<dbReference type="STRING" id="644295.Metev_2078"/>
<evidence type="ECO:0000256" key="2">
    <source>
        <dbReference type="ARBA" id="ARBA00010447"/>
    </source>
</evidence>
<dbReference type="AlphaFoldDB" id="D7EBR3"/>
<dbReference type="InterPro" id="IPR015422">
    <property type="entry name" value="PyrdxlP-dep_Trfase_small"/>
</dbReference>
<dbReference type="SUPFAM" id="SSF53383">
    <property type="entry name" value="PLP-dependent transferases"/>
    <property type="match status" value="1"/>
</dbReference>
<keyword evidence="10" id="KW-1185">Reference proteome</keyword>
<sequence length="393" mass="42485">MYDIFEIRKDFPVLDNVIYLDSAATTQTPVQVVSAINDYFYKYSGSYGRGAHRLARESTNHYEDSREKVAGFLNVESSKTIMTKNATESINIVALGMGWNSGDHIVTTSLEHHSNLLPWMNLKDCGVDVTVVSPDDTGIVNPDDIYDSITERTRLVAVTHVSNIFGSVQDIKQITRISHKNGAMVLIDGAQSVGHFPVDVGSIGCDFFAASGHKGLLGPQGTGILYVKEPENLDPSYFGGGMVHSVTTSGFDIEPCPTKFESGTPNIPGVIGLGKGVEYVHDLGISNIEKHEKSLVKDMASKLSEMPYVEIYGPEDRSGVVPFNIAGLNSHDVAMILDETKGICVRSGHHCAMPALQALNVDGAVRASVGLYNTQEEIDTFIDAVSQITSLVG</sequence>
<comment type="catalytic activity">
    <reaction evidence="6">
        <text>(sulfur carrier)-H + L-cysteine = (sulfur carrier)-SH + L-alanine</text>
        <dbReference type="Rhea" id="RHEA:43892"/>
        <dbReference type="Rhea" id="RHEA-COMP:14737"/>
        <dbReference type="Rhea" id="RHEA-COMP:14739"/>
        <dbReference type="ChEBI" id="CHEBI:29917"/>
        <dbReference type="ChEBI" id="CHEBI:35235"/>
        <dbReference type="ChEBI" id="CHEBI:57972"/>
        <dbReference type="ChEBI" id="CHEBI:64428"/>
        <dbReference type="EC" id="2.8.1.7"/>
    </reaction>
</comment>
<dbReference type="Pfam" id="PF00266">
    <property type="entry name" value="Aminotran_5"/>
    <property type="match status" value="1"/>
</dbReference>
<comment type="cofactor">
    <cofactor evidence="1 7">
        <name>pyridoxal 5'-phosphate</name>
        <dbReference type="ChEBI" id="CHEBI:597326"/>
    </cofactor>
</comment>
<dbReference type="OrthoDB" id="5817at2157"/>
<proteinExistence type="inferred from homology"/>